<dbReference type="EMBL" id="SDRB02011125">
    <property type="protein sequence ID" value="THG02715.1"/>
    <property type="molecule type" value="Genomic_DNA"/>
</dbReference>
<comment type="subcellular location">
    <subcellularLocation>
        <location evidence="1">Golgi apparatus membrane</location>
        <topology evidence="1">Single-pass type II membrane protein</topology>
    </subcellularLocation>
</comment>
<reference evidence="6 7" key="1">
    <citation type="journal article" date="2018" name="Proc. Natl. Acad. Sci. U.S.A.">
        <title>Draft genome sequence of Camellia sinensis var. sinensis provides insights into the evolution of the tea genome and tea quality.</title>
        <authorList>
            <person name="Wei C."/>
            <person name="Yang H."/>
            <person name="Wang S."/>
            <person name="Zhao J."/>
            <person name="Liu C."/>
            <person name="Gao L."/>
            <person name="Xia E."/>
            <person name="Lu Y."/>
            <person name="Tai Y."/>
            <person name="She G."/>
            <person name="Sun J."/>
            <person name="Cao H."/>
            <person name="Tong W."/>
            <person name="Gao Q."/>
            <person name="Li Y."/>
            <person name="Deng W."/>
            <person name="Jiang X."/>
            <person name="Wang W."/>
            <person name="Chen Q."/>
            <person name="Zhang S."/>
            <person name="Li H."/>
            <person name="Wu J."/>
            <person name="Wang P."/>
            <person name="Li P."/>
            <person name="Shi C."/>
            <person name="Zheng F."/>
            <person name="Jian J."/>
            <person name="Huang B."/>
            <person name="Shan D."/>
            <person name="Shi M."/>
            <person name="Fang C."/>
            <person name="Yue Y."/>
            <person name="Li F."/>
            <person name="Li D."/>
            <person name="Wei S."/>
            <person name="Han B."/>
            <person name="Jiang C."/>
            <person name="Yin Y."/>
            <person name="Xia T."/>
            <person name="Zhang Z."/>
            <person name="Bennetzen J.L."/>
            <person name="Zhao S."/>
            <person name="Wan X."/>
        </authorList>
    </citation>
    <scope>NUCLEOTIDE SEQUENCE [LARGE SCALE GENOMIC DNA]</scope>
    <source>
        <strain evidence="7">cv. Shuchazao</strain>
        <tissue evidence="6">Leaf</tissue>
    </source>
</reference>
<dbReference type="PANTHER" id="PTHR20961:SF86">
    <property type="entry name" value="GLYCOSYLTRANSFERASE FAMILY 61 PROTEIN"/>
    <property type="match status" value="1"/>
</dbReference>
<evidence type="ECO:0000256" key="4">
    <source>
        <dbReference type="ARBA" id="ARBA00023180"/>
    </source>
</evidence>
<evidence type="ECO:0000256" key="1">
    <source>
        <dbReference type="ARBA" id="ARBA00004323"/>
    </source>
</evidence>
<dbReference type="InterPro" id="IPR049625">
    <property type="entry name" value="Glyco_transf_61_cat"/>
</dbReference>
<evidence type="ECO:0000256" key="3">
    <source>
        <dbReference type="ARBA" id="ARBA00022679"/>
    </source>
</evidence>
<protein>
    <recommendedName>
        <fullName evidence="5">Glycosyltransferase 61 catalytic domain-containing protein</fullName>
    </recommendedName>
</protein>
<evidence type="ECO:0000313" key="6">
    <source>
        <dbReference type="EMBL" id="THG02715.1"/>
    </source>
</evidence>
<dbReference type="Proteomes" id="UP000306102">
    <property type="component" value="Unassembled WGS sequence"/>
</dbReference>
<name>A0A4S4DIT7_CAMSN</name>
<evidence type="ECO:0000256" key="2">
    <source>
        <dbReference type="ARBA" id="ARBA00022676"/>
    </source>
</evidence>
<dbReference type="PANTHER" id="PTHR20961">
    <property type="entry name" value="GLYCOSYLTRANSFERASE"/>
    <property type="match status" value="1"/>
</dbReference>
<keyword evidence="7" id="KW-1185">Reference proteome</keyword>
<accession>A0A4S4DIT7</accession>
<keyword evidence="3" id="KW-0808">Transferase</keyword>
<dbReference type="GO" id="GO:0000139">
    <property type="term" value="C:Golgi membrane"/>
    <property type="evidence" value="ECO:0007669"/>
    <property type="project" value="UniProtKB-SubCell"/>
</dbReference>
<evidence type="ECO:0000313" key="7">
    <source>
        <dbReference type="Proteomes" id="UP000306102"/>
    </source>
</evidence>
<organism evidence="6 7">
    <name type="scientific">Camellia sinensis var. sinensis</name>
    <name type="common">China tea</name>
    <dbReference type="NCBI Taxonomy" id="542762"/>
    <lineage>
        <taxon>Eukaryota</taxon>
        <taxon>Viridiplantae</taxon>
        <taxon>Streptophyta</taxon>
        <taxon>Embryophyta</taxon>
        <taxon>Tracheophyta</taxon>
        <taxon>Spermatophyta</taxon>
        <taxon>Magnoliopsida</taxon>
        <taxon>eudicotyledons</taxon>
        <taxon>Gunneridae</taxon>
        <taxon>Pentapetalae</taxon>
        <taxon>asterids</taxon>
        <taxon>Ericales</taxon>
        <taxon>Theaceae</taxon>
        <taxon>Camellia</taxon>
    </lineage>
</organism>
<dbReference type="STRING" id="542762.A0A4S4DIT7"/>
<gene>
    <name evidence="6" type="ORF">TEA_003074</name>
</gene>
<evidence type="ECO:0000259" key="5">
    <source>
        <dbReference type="Pfam" id="PF04577"/>
    </source>
</evidence>
<dbReference type="InterPro" id="IPR007657">
    <property type="entry name" value="Glycosyltransferase_61"/>
</dbReference>
<dbReference type="AlphaFoldDB" id="A0A4S4DIT7"/>
<keyword evidence="2" id="KW-0328">Glycosyltransferase</keyword>
<keyword evidence="4" id="KW-0325">Glycoprotein</keyword>
<comment type="caution">
    <text evidence="6">The sequence shown here is derived from an EMBL/GenBank/DDBJ whole genome shotgun (WGS) entry which is preliminary data.</text>
</comment>
<dbReference type="SMR" id="A0A4S4DIT7"/>
<proteinExistence type="predicted"/>
<dbReference type="GO" id="GO:0016763">
    <property type="term" value="F:pentosyltransferase activity"/>
    <property type="evidence" value="ECO:0007669"/>
    <property type="project" value="UniProtKB-ARBA"/>
</dbReference>
<feature type="domain" description="Glycosyltransferase 61 catalytic" evidence="5">
    <location>
        <begin position="209"/>
        <end position="373"/>
    </location>
</feature>
<dbReference type="Pfam" id="PF04577">
    <property type="entry name" value="Glyco_transf_61"/>
    <property type="match status" value="1"/>
</dbReference>
<sequence length="473" mass="53676">MRNLMVNSFASTNPSATMPGASRMMNKKKRPKTLAICLVPLLLFFALDIILTMIFGSFESSPTRTQDFDIEEAKGAQKWESPEPTWSITCDHSRFEYDICYINRPCVFNPTTATLSSEDPTNSTPPLVERIRPYPRKWQHNAMEKVKEVTLTTAPLYSPCAVTHTTPAIVFSAGGFTSNVFHDFNEGFVPLYITIDSFFVNQDVILAIVNCSDWWLHKYRELLARLTRHPIINLDKETTTHCFPSAIVGLMSHGPMTIDPTLQRGPNRKTMLDFHALLVSIYGHPQSHDRAFALPFGHRPRLVLMSRSHHRVIMNQDEVIEAAKDVGFDVVVYEPTRETPVQETFRVLHGSHAMVGVHGAGLTNELFLRPGAAFMQIVPIRNSWLGDICYGKLAVRLGLEYLVYDVAIEESSLADKLPSDLLDPNDQGGMLTRDWSNWDIYMNQNVTLNLPRFRKYLVRTYGKAMMFMQNADN</sequence>